<feature type="coiled-coil region" evidence="1">
    <location>
        <begin position="282"/>
        <end position="309"/>
    </location>
</feature>
<feature type="region of interest" description="Disordered" evidence="2">
    <location>
        <begin position="921"/>
        <end position="943"/>
    </location>
</feature>
<evidence type="ECO:0000256" key="1">
    <source>
        <dbReference type="SAM" id="Coils"/>
    </source>
</evidence>
<proteinExistence type="predicted"/>
<gene>
    <name evidence="3" type="ORF">QR46_1555</name>
</gene>
<evidence type="ECO:0000313" key="4">
    <source>
        <dbReference type="Proteomes" id="UP000070089"/>
    </source>
</evidence>
<dbReference type="Proteomes" id="UP000070089">
    <property type="component" value="Unassembled WGS sequence"/>
</dbReference>
<keyword evidence="1" id="KW-0175">Coiled coil</keyword>
<feature type="coiled-coil region" evidence="1">
    <location>
        <begin position="1631"/>
        <end position="1679"/>
    </location>
</feature>
<protein>
    <submittedName>
        <fullName evidence="3">Chromosome segregation protein SMC/ coiled-coil protein</fullName>
    </submittedName>
</protein>
<name>A0A132NWJ4_GIAIN</name>
<dbReference type="VEuPathDB" id="GiardiaDB:QR46_1555"/>
<dbReference type="EMBL" id="JXTI01000032">
    <property type="protein sequence ID" value="KWX14433.1"/>
    <property type="molecule type" value="Genomic_DNA"/>
</dbReference>
<dbReference type="PANTHER" id="PTHR45615">
    <property type="entry name" value="MYOSIN HEAVY CHAIN, NON-MUSCLE"/>
    <property type="match status" value="1"/>
</dbReference>
<feature type="coiled-coil region" evidence="1">
    <location>
        <begin position="1314"/>
        <end position="1341"/>
    </location>
</feature>
<dbReference type="PANTHER" id="PTHR45615:SF80">
    <property type="entry name" value="GRIP DOMAIN-CONTAINING PROTEIN"/>
    <property type="match status" value="1"/>
</dbReference>
<feature type="coiled-coil region" evidence="1">
    <location>
        <begin position="664"/>
        <end position="719"/>
    </location>
</feature>
<feature type="compositionally biased region" description="Basic and acidic residues" evidence="2">
    <location>
        <begin position="921"/>
        <end position="932"/>
    </location>
</feature>
<feature type="coiled-coil region" evidence="1">
    <location>
        <begin position="1497"/>
        <end position="1550"/>
    </location>
</feature>
<feature type="coiled-coil region" evidence="1">
    <location>
        <begin position="997"/>
        <end position="1083"/>
    </location>
</feature>
<reference evidence="3 4" key="1">
    <citation type="journal article" date="2015" name="Mol. Biochem. Parasitol.">
        <title>Identification of polymorphic genes for use in assemblage B genotyping assays through comparative genomics of multiple assemblage B Giardia duodenalis isolates.</title>
        <authorList>
            <person name="Wielinga C."/>
            <person name="Thompson R.C."/>
            <person name="Monis P."/>
            <person name="Ryan U."/>
        </authorList>
    </citation>
    <scope>NUCLEOTIDE SEQUENCE [LARGE SCALE GENOMIC DNA]</scope>
    <source>
        <strain evidence="3 4">BAH15c1</strain>
    </source>
</reference>
<organism evidence="3 4">
    <name type="scientific">Giardia duodenalis assemblage B</name>
    <dbReference type="NCBI Taxonomy" id="1394984"/>
    <lineage>
        <taxon>Eukaryota</taxon>
        <taxon>Metamonada</taxon>
        <taxon>Diplomonadida</taxon>
        <taxon>Hexamitidae</taxon>
        <taxon>Giardiinae</taxon>
        <taxon>Giardia</taxon>
    </lineage>
</organism>
<accession>A0A132NWJ4</accession>
<feature type="coiled-coil region" evidence="1">
    <location>
        <begin position="489"/>
        <end position="565"/>
    </location>
</feature>
<evidence type="ECO:0000256" key="2">
    <source>
        <dbReference type="SAM" id="MobiDB-lite"/>
    </source>
</evidence>
<feature type="coiled-coil region" evidence="1">
    <location>
        <begin position="165"/>
        <end position="250"/>
    </location>
</feature>
<comment type="caution">
    <text evidence="3">The sequence shown here is derived from an EMBL/GenBank/DDBJ whole genome shotgun (WGS) entry which is preliminary data.</text>
</comment>
<dbReference type="OrthoDB" id="10256613at2759"/>
<evidence type="ECO:0000313" key="3">
    <source>
        <dbReference type="EMBL" id="KWX14433.1"/>
    </source>
</evidence>
<sequence length="1709" mass="192335">MLALTDCVNLLCTTRNPMANPGKTVSFAPRPMIESTSRPGLNMEVSIRQDVRIQSAVDNAIKILVARGFTEIDAHDLVSSIKKPHDEKYRVLEREYFLVRDRCNFLEQQLNLGRDLAPEELVRTNTIAHADDSYTGELVVAPSYIGATTLPPSIANLDVGFQRELEALREENRALILEKNTMNERIKELEQTQEQHLEADAHLQILAKRVEDYKALLLTKETYAAEIDSLTQERNNLATALEELKNNNCRTELHHDSPATNLVKVSKEISTDDLDVAMSQRLSELLKLNKELYEENQILAAELDRLYSENTDNYSGGRTEEGRESMLKKAPLRVRLDVSSITPESITLGLTGNPVNAASTLQATRSKRQREHQPTSLTDVTMEAGTASKFRETDFFDELAVEESQGRTNETEIQVIAADPEAPENADFTRTSSAVSPASRVLIEYRDSKSVSPAYRQAITDTPKKPLQPVISPTTSKYSVAVLQGDPKVELSETQVAELAQQLAMLETEKVKAAREIEQMETAYKALQDTYEDLKRQYDELAHKYAIQENRNQQLEDEHLRMQELFNIKSPDRHISSIDVSQSSQQEKNMRPIHHLARIRESDLDVGDLTSSGHHITEAERFLEDPPSTSAQSFAELPDGDNKTGKVKTVLVWKEKCSQLESRINYVLKDVDILKQEKRDLEEELEELDEQYKELEARNKELTAEVERLKKLLEETRAETLLFKTTNNGIGKQLKELLTTSTHLNTLASREIATTVTDTALLVEEARDLVGTVHDDPPSKVFTEEDVNNMMAELRVELLTLRGEADNHQKAATVFADEIRSLHTKIESLHEDLVARDQSIAQQTEEIKGLSGKILELQSENTRLSGDALELQRKKTELSELQSSHIALLADLNSVTATNRSLAEEVQQLTVQLDSLKAKHPDIKERQDDSEKMAQPPVTEKYSVSVETERKITSDVSLLVYSDTGPTPAPAPPASFNLPEHNTAVPCSECTTNKKIIDQLTAQNEQASARITELQKQLSTMAITTDKCALLQKENQNYVASNQRLSLQLAEVEQAYTHTTDVIAGYEDQLHRLKEELASVKRSSLAAASTIPRAPTIPTSEVWTQSDKPLTFVQEVQVDFQPFVSPPPDRKPDDESIMASSSSLAIDRFLESVDKTNRILGIKQDPAVFADGVRNSTITLANLIDQHTIRMEERLNEYARLITLQAQRSNDDQQPQESKQALTAKIAQVEVVNQPHRTGLSSDVIATLQYELQLISDHVRANNENISSVARTTELAFNKVREALVTRASEEPQKRNTQLENGSSTELLLYADLLKALLENIIRLNSRLDTMEKDRQGLIAEFAVHLGLSQSTSEEDLKRHIKDLVAAKSVIDPGVLIDNIADLKKGVLETDAQLHYWEENVREHVRATSAPIAANALTIVDHDRSSSLSTVKAEARALQLSNVDARHTHEPSSHHTERTAPNTVEHILHQSMSHNIRSAHGSIQQTLKSIVDATSNCNDAKQRYLEERIDILEAENKSFKEYNASYVKKLAEQTEEITRLQSLNHQLSLKIAEQNSFQEQIQIAEHTRQGITEQIRNVRSTLIEIKTCIQSDRSDGEENDAIPTKESKGIEAVEEKLIELTESACNWRLKYEKANAERKEMRARARTENALRIKVEKAHKKLERNFAQLQDQLKEGAESLAWLKAATARYIEAVQQELDRINGLHLDRE</sequence>